<evidence type="ECO:0000313" key="3">
    <source>
        <dbReference type="Proteomes" id="UP000033188"/>
    </source>
</evidence>
<dbReference type="AlphaFoldDB" id="A0A061D4K4"/>
<protein>
    <submittedName>
        <fullName evidence="2">Uncharacterized protein</fullName>
    </submittedName>
</protein>
<reference evidence="3" key="1">
    <citation type="submission" date="2014-06" db="EMBL/GenBank/DDBJ databases">
        <authorList>
            <person name="Aslett M."/>
            <person name="De Silva N."/>
        </authorList>
    </citation>
    <scope>NUCLEOTIDE SEQUENCE [LARGE SCALE GENOMIC DNA]</scope>
    <source>
        <strain evidence="3">Bond</strain>
    </source>
</reference>
<keyword evidence="3" id="KW-1185">Reference proteome</keyword>
<evidence type="ECO:0000256" key="1">
    <source>
        <dbReference type="SAM" id="MobiDB-lite"/>
    </source>
</evidence>
<organism evidence="2 3">
    <name type="scientific">Babesia bigemina</name>
    <dbReference type="NCBI Taxonomy" id="5866"/>
    <lineage>
        <taxon>Eukaryota</taxon>
        <taxon>Sar</taxon>
        <taxon>Alveolata</taxon>
        <taxon>Apicomplexa</taxon>
        <taxon>Aconoidasida</taxon>
        <taxon>Piroplasmida</taxon>
        <taxon>Babesiidae</taxon>
        <taxon>Babesia</taxon>
    </lineage>
</organism>
<dbReference type="RefSeq" id="XP_012767837.1">
    <property type="nucleotide sequence ID" value="XM_012912383.1"/>
</dbReference>
<feature type="compositionally biased region" description="Basic and acidic residues" evidence="1">
    <location>
        <begin position="63"/>
        <end position="75"/>
    </location>
</feature>
<dbReference type="Proteomes" id="UP000033188">
    <property type="component" value="Chromosome 2"/>
</dbReference>
<dbReference type="KEGG" id="bbig:BBBOND_0208050"/>
<dbReference type="VEuPathDB" id="PiroplasmaDB:BBBOND_0208050"/>
<sequence length="75" mass="8163">MKCSGGISNTITAESKNIGHTFVILIFISGLQKAALNEYFTSTNAYYIQSTHYGVSSDNQESNESKRPRAAETVA</sequence>
<accession>A0A061D4K4</accession>
<evidence type="ECO:0000313" key="2">
    <source>
        <dbReference type="EMBL" id="CDR95651.1"/>
    </source>
</evidence>
<feature type="region of interest" description="Disordered" evidence="1">
    <location>
        <begin position="54"/>
        <end position="75"/>
    </location>
</feature>
<dbReference type="GeneID" id="24564192"/>
<gene>
    <name evidence="2" type="ORF">BBBOND_0208050</name>
</gene>
<proteinExistence type="predicted"/>
<dbReference type="EMBL" id="LK391708">
    <property type="protein sequence ID" value="CDR95651.1"/>
    <property type="molecule type" value="Genomic_DNA"/>
</dbReference>
<name>A0A061D4K4_BABBI</name>